<name>A0A0M3I7C1_ASCLU</name>
<keyword evidence="1" id="KW-1185">Reference proteome</keyword>
<organism evidence="1 2">
    <name type="scientific">Ascaris lumbricoides</name>
    <name type="common">Giant roundworm</name>
    <dbReference type="NCBI Taxonomy" id="6252"/>
    <lineage>
        <taxon>Eukaryota</taxon>
        <taxon>Metazoa</taxon>
        <taxon>Ecdysozoa</taxon>
        <taxon>Nematoda</taxon>
        <taxon>Chromadorea</taxon>
        <taxon>Rhabditida</taxon>
        <taxon>Spirurina</taxon>
        <taxon>Ascaridomorpha</taxon>
        <taxon>Ascaridoidea</taxon>
        <taxon>Ascarididae</taxon>
        <taxon>Ascaris</taxon>
    </lineage>
</organism>
<dbReference type="GO" id="GO:0008375">
    <property type="term" value="F:acetylglucosaminyltransferase activity"/>
    <property type="evidence" value="ECO:0007669"/>
    <property type="project" value="TreeGrafter"/>
</dbReference>
<accession>A0A0M3I7C1</accession>
<evidence type="ECO:0000313" key="2">
    <source>
        <dbReference type="WBParaSite" id="ALUE_0001306201-mRNA-1"/>
    </source>
</evidence>
<sequence>MKLIKSSLSATFSRETAHFFVSSEQAKALRSFIRRKWRLMCPDEYFWLTLAGNPKSVQMPGSFDAVRLLNDVEKRRKTEKYNPGLVRKSIPYYISRYQRWIEKYNVIVSSKPCQGKYVRHSCVFGVRDIPNLLQRPELIVHKLYITYQPAAFFCLYKEVQRRAFGNDDPFDDEPYGNLPGPRITREQSVDEWAKAL</sequence>
<protein>
    <submittedName>
        <fullName evidence="2">Glycosyl transferase</fullName>
    </submittedName>
</protein>
<dbReference type="Proteomes" id="UP000036681">
    <property type="component" value="Unplaced"/>
</dbReference>
<dbReference type="WBParaSite" id="ALUE_0001306201-mRNA-1">
    <property type="protein sequence ID" value="ALUE_0001306201-mRNA-1"/>
    <property type="gene ID" value="ALUE_0001306201"/>
</dbReference>
<reference evidence="2" key="1">
    <citation type="submission" date="2017-02" db="UniProtKB">
        <authorList>
            <consortium name="WormBaseParasite"/>
        </authorList>
    </citation>
    <scope>IDENTIFICATION</scope>
</reference>
<proteinExistence type="predicted"/>
<dbReference type="PANTHER" id="PTHR19297">
    <property type="entry name" value="GLYCOSYLTRANSFERASE 14 FAMILY MEMBER"/>
    <property type="match status" value="1"/>
</dbReference>
<dbReference type="AlphaFoldDB" id="A0A0M3I7C1"/>
<dbReference type="PANTHER" id="PTHR19297:SF185">
    <property type="entry name" value="BETA-1,3-GALACTOSYL-O-GLYCOSYL-GLYCOPROTEIN BETA-1,6-N-ACETYLGLUCOSAMINYLTRANSFERASE 3"/>
    <property type="match status" value="1"/>
</dbReference>
<evidence type="ECO:0000313" key="1">
    <source>
        <dbReference type="Proteomes" id="UP000036681"/>
    </source>
</evidence>